<dbReference type="Pfam" id="PF13242">
    <property type="entry name" value="Hydrolase_like"/>
    <property type="match status" value="1"/>
</dbReference>
<dbReference type="PANTHER" id="PTHR19288">
    <property type="entry name" value="4-NITROPHENYLPHOSPHATASE-RELATED"/>
    <property type="match status" value="1"/>
</dbReference>
<evidence type="ECO:0000313" key="1">
    <source>
        <dbReference type="EMBL" id="QHB98943.1"/>
    </source>
</evidence>
<dbReference type="GO" id="GO:0016791">
    <property type="term" value="F:phosphatase activity"/>
    <property type="evidence" value="ECO:0007669"/>
    <property type="project" value="TreeGrafter"/>
</dbReference>
<dbReference type="InterPro" id="IPR006357">
    <property type="entry name" value="HAD-SF_hydro_IIA"/>
</dbReference>
<dbReference type="RefSeq" id="WP_159541938.1">
    <property type="nucleotide sequence ID" value="NZ_CP047156.1"/>
</dbReference>
<dbReference type="NCBIfam" id="TIGR01460">
    <property type="entry name" value="HAD-SF-IIA"/>
    <property type="match status" value="1"/>
</dbReference>
<sequence>MDDVALCRAYDVGLFDLDGVIYRGDEPVPYASEAVAAAREAGMQIAFVTNNASRTPQQVASQIQAVGVAADASEVITSAQVAADVLGARLPAQSRVLVVGADGLREAVSERGLVVVDSAGDEPAAVVQGHSPDTGWRQLAEAVAAIRGGALWVASNRDSTLPTERGLMPGNGAFVNVVAGVLGREPDVVAGKPDRTMHEASVQRTGARKPLVIGDRLDTDIEGATNAGTASLLVLTGVSTPPELYAAPPALRPTYLSADLRGLLEPGRSFAEAGERRAVTGWRADEAGVITAAPTTGGEVGGDGGDRGDTEDAELLRLACALRWNDEQVRAGDQAARDAMGLLGLPVG</sequence>
<dbReference type="Gene3D" id="3.40.50.1000">
    <property type="entry name" value="HAD superfamily/HAD-like"/>
    <property type="match status" value="2"/>
</dbReference>
<proteinExistence type="predicted"/>
<protein>
    <submittedName>
        <fullName evidence="1">HAD-IIA family hydrolase</fullName>
    </submittedName>
</protein>
<keyword evidence="1" id="KW-0378">Hydrolase</keyword>
<accession>A0A7L4YJ94</accession>
<dbReference type="OrthoDB" id="3400930at2"/>
<organism evidence="1 2">
    <name type="scientific">Epidermidibacterium keratini</name>
    <dbReference type="NCBI Taxonomy" id="1891644"/>
    <lineage>
        <taxon>Bacteria</taxon>
        <taxon>Bacillati</taxon>
        <taxon>Actinomycetota</taxon>
        <taxon>Actinomycetes</taxon>
        <taxon>Sporichthyales</taxon>
        <taxon>Sporichthyaceae</taxon>
        <taxon>Epidermidibacterium</taxon>
    </lineage>
</organism>
<dbReference type="KEGG" id="eke:EK0264_00610"/>
<dbReference type="FunCoup" id="A0A7L4YJ94">
    <property type="interactions" value="142"/>
</dbReference>
<dbReference type="InterPro" id="IPR036412">
    <property type="entry name" value="HAD-like_sf"/>
</dbReference>
<dbReference type="PANTHER" id="PTHR19288:SF95">
    <property type="entry name" value="D-GLYCEROL 3-PHOSPHATE PHOSPHATASE"/>
    <property type="match status" value="1"/>
</dbReference>
<dbReference type="Proteomes" id="UP000463857">
    <property type="component" value="Chromosome"/>
</dbReference>
<gene>
    <name evidence="1" type="ORF">EK0264_00610</name>
</gene>
<dbReference type="EMBL" id="CP047156">
    <property type="protein sequence ID" value="QHB98943.1"/>
    <property type="molecule type" value="Genomic_DNA"/>
</dbReference>
<dbReference type="Pfam" id="PF13344">
    <property type="entry name" value="Hydrolase_6"/>
    <property type="match status" value="1"/>
</dbReference>
<dbReference type="InterPro" id="IPR023214">
    <property type="entry name" value="HAD_sf"/>
</dbReference>
<name>A0A7L4YJ94_9ACTN</name>
<dbReference type="SUPFAM" id="SSF56784">
    <property type="entry name" value="HAD-like"/>
    <property type="match status" value="1"/>
</dbReference>
<dbReference type="InParanoid" id="A0A7L4YJ94"/>
<reference evidence="1 2" key="1">
    <citation type="journal article" date="2018" name="Int. J. Syst. Evol. Microbiol.">
        <title>Epidermidibacterium keratini gen. nov., sp. nov., a member of the family Sporichthyaceae, isolated from keratin epidermis.</title>
        <authorList>
            <person name="Lee D.G."/>
            <person name="Trujillo M.E."/>
            <person name="Kang S."/>
            <person name="Nam J.J."/>
            <person name="Kim Y.J."/>
        </authorList>
    </citation>
    <scope>NUCLEOTIDE SEQUENCE [LARGE SCALE GENOMIC DNA]</scope>
    <source>
        <strain evidence="1 2">EPI-7</strain>
    </source>
</reference>
<evidence type="ECO:0000313" key="2">
    <source>
        <dbReference type="Proteomes" id="UP000463857"/>
    </source>
</evidence>
<dbReference type="AlphaFoldDB" id="A0A7L4YJ94"/>
<keyword evidence="2" id="KW-1185">Reference proteome</keyword>
<dbReference type="GO" id="GO:0005737">
    <property type="term" value="C:cytoplasm"/>
    <property type="evidence" value="ECO:0007669"/>
    <property type="project" value="TreeGrafter"/>
</dbReference>